<protein>
    <submittedName>
        <fullName evidence="2">Uncharacterized protein</fullName>
    </submittedName>
</protein>
<sequence length="103" mass="12133">MNAAKLKYPKTGHLYLPFPTEWNETEYNRQNLTDREGNFYCDPSKKAKSCNYPLRSKVDFQAECFKLLAIGSVPSKKNPLRWCWYDDMDNCQHNWPGKVANYC</sequence>
<organism evidence="1 2">
    <name type="scientific">Romanomermis culicivorax</name>
    <name type="common">Nematode worm</name>
    <dbReference type="NCBI Taxonomy" id="13658"/>
    <lineage>
        <taxon>Eukaryota</taxon>
        <taxon>Metazoa</taxon>
        <taxon>Ecdysozoa</taxon>
        <taxon>Nematoda</taxon>
        <taxon>Enoplea</taxon>
        <taxon>Dorylaimia</taxon>
        <taxon>Mermithida</taxon>
        <taxon>Mermithoidea</taxon>
        <taxon>Mermithidae</taxon>
        <taxon>Romanomermis</taxon>
    </lineage>
</organism>
<evidence type="ECO:0000313" key="1">
    <source>
        <dbReference type="Proteomes" id="UP000887565"/>
    </source>
</evidence>
<accession>A0A915L7R3</accession>
<keyword evidence="1" id="KW-1185">Reference proteome</keyword>
<dbReference type="AlphaFoldDB" id="A0A915L7R3"/>
<reference evidence="2" key="1">
    <citation type="submission" date="2022-11" db="UniProtKB">
        <authorList>
            <consortium name="WormBaseParasite"/>
        </authorList>
    </citation>
    <scope>IDENTIFICATION</scope>
</reference>
<proteinExistence type="predicted"/>
<dbReference type="Proteomes" id="UP000887565">
    <property type="component" value="Unplaced"/>
</dbReference>
<dbReference type="WBParaSite" id="nRc.2.0.1.t46857-RA">
    <property type="protein sequence ID" value="nRc.2.0.1.t46857-RA"/>
    <property type="gene ID" value="nRc.2.0.1.g46857"/>
</dbReference>
<name>A0A915L7R3_ROMCU</name>
<evidence type="ECO:0000313" key="2">
    <source>
        <dbReference type="WBParaSite" id="nRc.2.0.1.t46857-RA"/>
    </source>
</evidence>